<comment type="similarity">
    <text evidence="2">Belongs to the HFCD (homooligomeric flavin containing Cys decarboxylase) superfamily.</text>
</comment>
<dbReference type="GO" id="GO:0010181">
    <property type="term" value="F:FMN binding"/>
    <property type="evidence" value="ECO:0007669"/>
    <property type="project" value="TreeGrafter"/>
</dbReference>
<dbReference type="InterPro" id="IPR036551">
    <property type="entry name" value="Flavin_trans-like"/>
</dbReference>
<dbReference type="PANTHER" id="PTHR14359">
    <property type="entry name" value="HOMO-OLIGOMERIC FLAVIN CONTAINING CYS DECARBOXYLASE FAMILY"/>
    <property type="match status" value="1"/>
</dbReference>
<organism evidence="4 5">
    <name type="scientific">Malassezia vespertilionis</name>
    <dbReference type="NCBI Taxonomy" id="2020962"/>
    <lineage>
        <taxon>Eukaryota</taxon>
        <taxon>Fungi</taxon>
        <taxon>Dikarya</taxon>
        <taxon>Basidiomycota</taxon>
        <taxon>Ustilaginomycotina</taxon>
        <taxon>Malasseziomycetes</taxon>
        <taxon>Malasseziales</taxon>
        <taxon>Malasseziaceae</taxon>
        <taxon>Malassezia</taxon>
    </lineage>
</organism>
<sequence>MALPASLQSPFGPVAIPPTSARPLHIVLACTGSVASIKVPLIAEALAQYRHVHVLIVPTKDATHFFDCQALGAQSKAYTVEHLAAWNAAGTCAAHAPRLHVWTDEAEWSAWNQPGDPVLHIELRRWADVVLLAPCSANTLAKIANGLCDNLLTCFLRALASETPTYLFPAMNTLMYMHPITAKHLHAVQALGYQVHGPITKRLACGDQGTGAMLD</sequence>
<dbReference type="InterPro" id="IPR003382">
    <property type="entry name" value="Flavoprotein"/>
</dbReference>
<evidence type="ECO:0000313" key="5">
    <source>
        <dbReference type="Proteomes" id="UP000232875"/>
    </source>
</evidence>
<dbReference type="GO" id="GO:0015937">
    <property type="term" value="P:coenzyme A biosynthetic process"/>
    <property type="evidence" value="ECO:0007669"/>
    <property type="project" value="UniProtKB-KW"/>
</dbReference>
<dbReference type="STRING" id="2020962.A0A2N1J8Q0"/>
<dbReference type="Proteomes" id="UP000232875">
    <property type="component" value="Unassembled WGS sequence"/>
</dbReference>
<reference evidence="4 5" key="1">
    <citation type="submission" date="2017-10" db="EMBL/GenBank/DDBJ databases">
        <title>A novel species of cold-tolerant Malassezia isolated from bats.</title>
        <authorList>
            <person name="Lorch J.M."/>
            <person name="Palmer J.M."/>
            <person name="Vanderwolf K.J."/>
            <person name="Schmidt K.Z."/>
            <person name="Verant M.L."/>
            <person name="Weller T.J."/>
            <person name="Blehert D.S."/>
        </authorList>
    </citation>
    <scope>NUCLEOTIDE SEQUENCE [LARGE SCALE GENOMIC DNA]</scope>
    <source>
        <strain evidence="4 5">NWHC:44797-103</strain>
    </source>
</reference>
<keyword evidence="1" id="KW-0173">Coenzyme A biosynthesis</keyword>
<name>A0A2N1J8Q0_9BASI</name>
<gene>
    <name evidence="4" type="ORF">MVES_003317</name>
</gene>
<dbReference type="PANTHER" id="PTHR14359:SF6">
    <property type="entry name" value="PHOSPHOPANTOTHENOYLCYSTEINE DECARBOXYLASE"/>
    <property type="match status" value="1"/>
</dbReference>
<keyword evidence="5" id="KW-1185">Reference proteome</keyword>
<feature type="domain" description="Flavoprotein" evidence="3">
    <location>
        <begin position="25"/>
        <end position="188"/>
    </location>
</feature>
<dbReference type="GO" id="GO:0071513">
    <property type="term" value="C:phosphopantothenoylcysteine decarboxylase complex"/>
    <property type="evidence" value="ECO:0007669"/>
    <property type="project" value="TreeGrafter"/>
</dbReference>
<protein>
    <recommendedName>
        <fullName evidence="3">Flavoprotein domain-containing protein</fullName>
    </recommendedName>
</protein>
<dbReference type="EMBL" id="KZ454993">
    <property type="protein sequence ID" value="PKI82937.1"/>
    <property type="molecule type" value="Genomic_DNA"/>
</dbReference>
<dbReference type="Pfam" id="PF02441">
    <property type="entry name" value="Flavoprotein"/>
    <property type="match status" value="1"/>
</dbReference>
<evidence type="ECO:0000256" key="2">
    <source>
        <dbReference type="ARBA" id="ARBA00038350"/>
    </source>
</evidence>
<dbReference type="OrthoDB" id="1532798at2759"/>
<proteinExistence type="inferred from homology"/>
<evidence type="ECO:0000313" key="4">
    <source>
        <dbReference type="EMBL" id="PKI82937.1"/>
    </source>
</evidence>
<accession>A0A2N1J8Q0</accession>
<evidence type="ECO:0000259" key="3">
    <source>
        <dbReference type="Pfam" id="PF02441"/>
    </source>
</evidence>
<evidence type="ECO:0000256" key="1">
    <source>
        <dbReference type="ARBA" id="ARBA00022993"/>
    </source>
</evidence>
<dbReference type="AlphaFoldDB" id="A0A2N1J8Q0"/>
<dbReference type="GO" id="GO:0004633">
    <property type="term" value="F:phosphopantothenoylcysteine decarboxylase activity"/>
    <property type="evidence" value="ECO:0007669"/>
    <property type="project" value="TreeGrafter"/>
</dbReference>
<dbReference type="Gene3D" id="3.40.50.1950">
    <property type="entry name" value="Flavin prenyltransferase-like"/>
    <property type="match status" value="1"/>
</dbReference>
<dbReference type="SUPFAM" id="SSF52507">
    <property type="entry name" value="Homo-oligomeric flavin-containing Cys decarboxylases, HFCD"/>
    <property type="match status" value="1"/>
</dbReference>